<feature type="compositionally biased region" description="Acidic residues" evidence="1">
    <location>
        <begin position="106"/>
        <end position="116"/>
    </location>
</feature>
<gene>
    <name evidence="2" type="ORF">EVG20_g2050</name>
</gene>
<evidence type="ECO:0000313" key="3">
    <source>
        <dbReference type="Proteomes" id="UP000298327"/>
    </source>
</evidence>
<evidence type="ECO:0000256" key="1">
    <source>
        <dbReference type="SAM" id="MobiDB-lite"/>
    </source>
</evidence>
<sequence length="203" mass="20968">MASRIARRLLSTGSRVARQQAAPHPGAGHYFTPGGSSGSDRLWQIGSAAIFLPTLAYLLSPGSRASAHDAHKAPAHSAPETPAKAEQPAPAAAEVTETKAEAEVVTTDDEGTEVPAEEIKESNARAFATDAPQDASAAEVAETKFDSGKPGQTSESETSHEQSEKPQPEPKTGTVQSSGETGPTDLGDAREASTSGKQPKEAQ</sequence>
<accession>A0A4Y9Z7W7</accession>
<proteinExistence type="predicted"/>
<reference evidence="2 3" key="1">
    <citation type="submission" date="2019-02" db="EMBL/GenBank/DDBJ databases">
        <title>Genome sequencing of the rare red list fungi Dentipellis fragilis.</title>
        <authorList>
            <person name="Buettner E."/>
            <person name="Kellner H."/>
        </authorList>
    </citation>
    <scope>NUCLEOTIDE SEQUENCE [LARGE SCALE GENOMIC DNA]</scope>
    <source>
        <strain evidence="2 3">DSM 105465</strain>
    </source>
</reference>
<dbReference type="Proteomes" id="UP000298327">
    <property type="component" value="Unassembled WGS sequence"/>
</dbReference>
<dbReference type="EMBL" id="SEOQ01000073">
    <property type="protein sequence ID" value="TFY70966.1"/>
    <property type="molecule type" value="Genomic_DNA"/>
</dbReference>
<evidence type="ECO:0000313" key="2">
    <source>
        <dbReference type="EMBL" id="TFY70966.1"/>
    </source>
</evidence>
<feature type="compositionally biased region" description="Basic and acidic residues" evidence="1">
    <location>
        <begin position="157"/>
        <end position="168"/>
    </location>
</feature>
<feature type="region of interest" description="Disordered" evidence="1">
    <location>
        <begin position="10"/>
        <end position="33"/>
    </location>
</feature>
<name>A0A4Y9Z7W7_9AGAM</name>
<protein>
    <submittedName>
        <fullName evidence="2">Uncharacterized protein</fullName>
    </submittedName>
</protein>
<dbReference type="OrthoDB" id="4590707at2759"/>
<dbReference type="STRING" id="205917.A0A4Y9Z7W7"/>
<comment type="caution">
    <text evidence="2">The sequence shown here is derived from an EMBL/GenBank/DDBJ whole genome shotgun (WGS) entry which is preliminary data.</text>
</comment>
<dbReference type="AlphaFoldDB" id="A0A4Y9Z7W7"/>
<feature type="region of interest" description="Disordered" evidence="1">
    <location>
        <begin position="66"/>
        <end position="203"/>
    </location>
</feature>
<keyword evidence="3" id="KW-1185">Reference proteome</keyword>
<feature type="compositionally biased region" description="Low complexity" evidence="1">
    <location>
        <begin position="78"/>
        <end position="95"/>
    </location>
</feature>
<organism evidence="2 3">
    <name type="scientific">Dentipellis fragilis</name>
    <dbReference type="NCBI Taxonomy" id="205917"/>
    <lineage>
        <taxon>Eukaryota</taxon>
        <taxon>Fungi</taxon>
        <taxon>Dikarya</taxon>
        <taxon>Basidiomycota</taxon>
        <taxon>Agaricomycotina</taxon>
        <taxon>Agaricomycetes</taxon>
        <taxon>Russulales</taxon>
        <taxon>Hericiaceae</taxon>
        <taxon>Dentipellis</taxon>
    </lineage>
</organism>